<keyword evidence="4" id="KW-0472">Membrane</keyword>
<dbReference type="InterPro" id="IPR047347">
    <property type="entry name" value="YvaQ-like_sensor"/>
</dbReference>
<dbReference type="Gene3D" id="1.10.8.500">
    <property type="entry name" value="HAMP domain in histidine kinase"/>
    <property type="match status" value="1"/>
</dbReference>
<dbReference type="PRINTS" id="PR00260">
    <property type="entry name" value="CHEMTRNSDUCR"/>
</dbReference>
<dbReference type="InterPro" id="IPR003660">
    <property type="entry name" value="HAMP_dom"/>
</dbReference>
<evidence type="ECO:0000256" key="2">
    <source>
        <dbReference type="ARBA" id="ARBA00029447"/>
    </source>
</evidence>
<dbReference type="Pfam" id="PF00015">
    <property type="entry name" value="MCPsignal"/>
    <property type="match status" value="1"/>
</dbReference>
<sequence length="572" mass="62422">MLKTIRGKLIALIVLLIAAIVFLGLFSTNSLKKVNEKSTEISSIWIPRIILAEELNTLTSDFRVNEYGHLVDSDSGAMAEREKIMEELKSMIDSRLSEYEKTLSDDSDRELYKKVNDEWNSYLQTHQKIIEASRSNDENAEKQAGALMTGEAKASFDELSGTLLQIVEFNKDMAAKANTDADELFESTEMISIAIIIALSVISIILATIIISKIVKSLNILKQELTVLAESGGDLTQEIVVDSKDEIADLAKAVNMFLSKLRYTVQSVKNATETTVKVNGIIEASLDELKLNIEEVSATTEELSAGMEETAAASEEIAATTKEIERAAESIASKSQEGAIAAGEINVRARETKAIVIKAQSKADEIFVQTKSELEEAIAESRVVDQIEVLSQAIMDITSQTNLLALNAAIEAARAGEAGKGFSVVAEEIRKLAHQSEESVNQIQNITGKVMRSVENLSDSSNKLLTFMSENVSNDYKTLIDVAEKYSEDAYFVDSLVTEFSSTSEELLASVQDTMQGIDQVASAANDGAEGTTNIAEKVANVDHSTNEIVVEMADSKKALDELNQELDKFIV</sequence>
<evidence type="ECO:0000259" key="6">
    <source>
        <dbReference type="PROSITE" id="PS50885"/>
    </source>
</evidence>
<dbReference type="Gene3D" id="1.10.287.950">
    <property type="entry name" value="Methyl-accepting chemotaxis protein"/>
    <property type="match status" value="1"/>
</dbReference>
<dbReference type="Proteomes" id="UP000180254">
    <property type="component" value="Unassembled WGS sequence"/>
</dbReference>
<dbReference type="EMBL" id="MKIE01000009">
    <property type="protein sequence ID" value="OHW61653.1"/>
    <property type="molecule type" value="Genomic_DNA"/>
</dbReference>
<dbReference type="OrthoDB" id="1704138at2"/>
<feature type="transmembrane region" description="Helical" evidence="4">
    <location>
        <begin position="190"/>
        <end position="212"/>
    </location>
</feature>
<dbReference type="CDD" id="cd06225">
    <property type="entry name" value="HAMP"/>
    <property type="match status" value="1"/>
</dbReference>
<dbReference type="GO" id="GO:0006935">
    <property type="term" value="P:chemotaxis"/>
    <property type="evidence" value="ECO:0007669"/>
    <property type="project" value="InterPro"/>
</dbReference>
<dbReference type="RefSeq" id="WP_071064097.1">
    <property type="nucleotide sequence ID" value="NZ_MKIE01000009.1"/>
</dbReference>
<dbReference type="PANTHER" id="PTHR32089">
    <property type="entry name" value="METHYL-ACCEPTING CHEMOTAXIS PROTEIN MCPB"/>
    <property type="match status" value="1"/>
</dbReference>
<dbReference type="InterPro" id="IPR004090">
    <property type="entry name" value="Chemotax_Me-accpt_rcpt"/>
</dbReference>
<keyword evidence="1 3" id="KW-0807">Transducer</keyword>
<evidence type="ECO:0000313" key="7">
    <source>
        <dbReference type="EMBL" id="OHW61653.1"/>
    </source>
</evidence>
<keyword evidence="4" id="KW-0812">Transmembrane</keyword>
<protein>
    <submittedName>
        <fullName evidence="7">Putative methyl-accepting chemotaxis protein YoaH</fullName>
    </submittedName>
</protein>
<feature type="domain" description="Methyl-accepting transducer" evidence="5">
    <location>
        <begin position="285"/>
        <end position="522"/>
    </location>
</feature>
<dbReference type="Pfam" id="PF00672">
    <property type="entry name" value="HAMP"/>
    <property type="match status" value="1"/>
</dbReference>
<dbReference type="PANTHER" id="PTHR32089:SF112">
    <property type="entry name" value="LYSOZYME-LIKE PROTEIN-RELATED"/>
    <property type="match status" value="1"/>
</dbReference>
<dbReference type="InterPro" id="IPR004089">
    <property type="entry name" value="MCPsignal_dom"/>
</dbReference>
<dbReference type="InterPro" id="IPR024478">
    <property type="entry name" value="HlyB_4HB_MCP"/>
</dbReference>
<dbReference type="Pfam" id="PF12729">
    <property type="entry name" value="4HB_MCP_1"/>
    <property type="match status" value="1"/>
</dbReference>
<accession>A0A1S1V4T4</accession>
<dbReference type="CDD" id="cd19411">
    <property type="entry name" value="MCP2201-like_sensor"/>
    <property type="match status" value="1"/>
</dbReference>
<dbReference type="GO" id="GO:0004888">
    <property type="term" value="F:transmembrane signaling receptor activity"/>
    <property type="evidence" value="ECO:0007669"/>
    <property type="project" value="InterPro"/>
</dbReference>
<proteinExistence type="inferred from homology"/>
<dbReference type="SMART" id="SM00304">
    <property type="entry name" value="HAMP"/>
    <property type="match status" value="1"/>
</dbReference>
<comment type="caution">
    <text evidence="7">The sequence shown here is derived from an EMBL/GenBank/DDBJ whole genome shotgun (WGS) entry which is preliminary data.</text>
</comment>
<evidence type="ECO:0000259" key="5">
    <source>
        <dbReference type="PROSITE" id="PS50111"/>
    </source>
</evidence>
<dbReference type="PROSITE" id="PS50111">
    <property type="entry name" value="CHEMOTAXIS_TRANSDUC_2"/>
    <property type="match status" value="1"/>
</dbReference>
<dbReference type="PROSITE" id="PS50885">
    <property type="entry name" value="HAMP"/>
    <property type="match status" value="1"/>
</dbReference>
<evidence type="ECO:0000256" key="4">
    <source>
        <dbReference type="SAM" id="Phobius"/>
    </source>
</evidence>
<gene>
    <name evidence="7" type="primary">yoaH_3</name>
    <name evidence="7" type="ORF">EUAN_19730</name>
</gene>
<evidence type="ECO:0000256" key="3">
    <source>
        <dbReference type="PROSITE-ProRule" id="PRU00284"/>
    </source>
</evidence>
<organism evidence="7 8">
    <name type="scientific">Andreesenia angusta</name>
    <dbReference type="NCBI Taxonomy" id="39480"/>
    <lineage>
        <taxon>Bacteria</taxon>
        <taxon>Bacillati</taxon>
        <taxon>Bacillota</taxon>
        <taxon>Tissierellia</taxon>
        <taxon>Tissierellales</taxon>
        <taxon>Gottschalkiaceae</taxon>
        <taxon>Andreesenia</taxon>
    </lineage>
</organism>
<dbReference type="GO" id="GO:0016020">
    <property type="term" value="C:membrane"/>
    <property type="evidence" value="ECO:0007669"/>
    <property type="project" value="InterPro"/>
</dbReference>
<reference evidence="7 8" key="1">
    <citation type="submission" date="2016-09" db="EMBL/GenBank/DDBJ databases">
        <title>Genome sequence of Eubacterium angustum.</title>
        <authorList>
            <person name="Poehlein A."/>
            <person name="Daniel R."/>
        </authorList>
    </citation>
    <scope>NUCLEOTIDE SEQUENCE [LARGE SCALE GENOMIC DNA]</scope>
    <source>
        <strain evidence="7 8">DSM 1989</strain>
    </source>
</reference>
<comment type="similarity">
    <text evidence="2">Belongs to the methyl-accepting chemotaxis (MCP) protein family.</text>
</comment>
<evidence type="ECO:0000256" key="1">
    <source>
        <dbReference type="ARBA" id="ARBA00023224"/>
    </source>
</evidence>
<name>A0A1S1V4T4_9FIRM</name>
<feature type="transmembrane region" description="Helical" evidence="4">
    <location>
        <begin position="9"/>
        <end position="27"/>
    </location>
</feature>
<dbReference type="GO" id="GO:0007165">
    <property type="term" value="P:signal transduction"/>
    <property type="evidence" value="ECO:0007669"/>
    <property type="project" value="UniProtKB-KW"/>
</dbReference>
<dbReference type="SMART" id="SM00283">
    <property type="entry name" value="MA"/>
    <property type="match status" value="1"/>
</dbReference>
<dbReference type="STRING" id="39480.EUAN_19730"/>
<keyword evidence="8" id="KW-1185">Reference proteome</keyword>
<dbReference type="SUPFAM" id="SSF58104">
    <property type="entry name" value="Methyl-accepting chemotaxis protein (MCP) signaling domain"/>
    <property type="match status" value="1"/>
</dbReference>
<feature type="domain" description="HAMP" evidence="6">
    <location>
        <begin position="212"/>
        <end position="266"/>
    </location>
</feature>
<evidence type="ECO:0000313" key="8">
    <source>
        <dbReference type="Proteomes" id="UP000180254"/>
    </source>
</evidence>
<dbReference type="AlphaFoldDB" id="A0A1S1V4T4"/>
<keyword evidence="4" id="KW-1133">Transmembrane helix</keyword>